<keyword evidence="5" id="KW-0963">Cytoplasm</keyword>
<proteinExistence type="inferred from homology"/>
<gene>
    <name evidence="12" type="ORF">JL09_g869</name>
</gene>
<evidence type="ECO:0008006" key="14">
    <source>
        <dbReference type="Google" id="ProtNLM"/>
    </source>
</evidence>
<evidence type="ECO:0000256" key="6">
    <source>
        <dbReference type="ARBA" id="ARBA00022753"/>
    </source>
</evidence>
<evidence type="ECO:0000256" key="1">
    <source>
        <dbReference type="ARBA" id="ARBA00004481"/>
    </source>
</evidence>
<feature type="compositionally biased region" description="Polar residues" evidence="9">
    <location>
        <begin position="249"/>
        <end position="263"/>
    </location>
</feature>
<keyword evidence="4" id="KW-0813">Transport</keyword>
<dbReference type="PANTHER" id="PTHR46009:SF1">
    <property type="entry name" value="VACUOLAR PROTEIN SORTING-ASSOCIATED PROTEIN VTA1 HOMOLOG"/>
    <property type="match status" value="1"/>
</dbReference>
<dbReference type="AlphaFoldDB" id="A0A099P4U0"/>
<feature type="domain" description="Vta1 C-terminal" evidence="11">
    <location>
        <begin position="318"/>
        <end position="354"/>
    </location>
</feature>
<dbReference type="GO" id="GO:0010008">
    <property type="term" value="C:endosome membrane"/>
    <property type="evidence" value="ECO:0007669"/>
    <property type="project" value="UniProtKB-SubCell"/>
</dbReference>
<dbReference type="Gene3D" id="1.25.40.270">
    <property type="entry name" value="Vacuolar protein sorting-associated protein vta1"/>
    <property type="match status" value="1"/>
</dbReference>
<keyword evidence="7" id="KW-0653">Protein transport</keyword>
<name>A0A099P4U0_PICKU</name>
<evidence type="ECO:0000256" key="5">
    <source>
        <dbReference type="ARBA" id="ARBA00022490"/>
    </source>
</evidence>
<dbReference type="InterPro" id="IPR041212">
    <property type="entry name" value="Vta1_C"/>
</dbReference>
<comment type="caution">
    <text evidence="12">The sequence shown here is derived from an EMBL/GenBank/DDBJ whole genome shotgun (WGS) entry which is preliminary data.</text>
</comment>
<evidence type="ECO:0000259" key="11">
    <source>
        <dbReference type="Pfam" id="PF18097"/>
    </source>
</evidence>
<dbReference type="InterPro" id="IPR039431">
    <property type="entry name" value="Vta1/CALS_N"/>
</dbReference>
<dbReference type="Pfam" id="PF18097">
    <property type="entry name" value="Vta1_C"/>
    <property type="match status" value="1"/>
</dbReference>
<comment type="subcellular location">
    <subcellularLocation>
        <location evidence="2">Cytoplasm</location>
    </subcellularLocation>
    <subcellularLocation>
        <location evidence="1">Endosome membrane</location>
        <topology evidence="1">Peripheral membrane protein</topology>
    </subcellularLocation>
</comment>
<dbReference type="Pfam" id="PF04652">
    <property type="entry name" value="Vta1"/>
    <property type="match status" value="1"/>
</dbReference>
<dbReference type="InterPro" id="IPR023175">
    <property type="entry name" value="Vta1/CALS_N_sf"/>
</dbReference>
<reference evidence="13" key="1">
    <citation type="journal article" date="2014" name="Microb. Cell Fact.">
        <title>Exploiting Issatchenkia orientalis SD108 for succinic acid production.</title>
        <authorList>
            <person name="Xiao H."/>
            <person name="Shao Z."/>
            <person name="Jiang Y."/>
            <person name="Dole S."/>
            <person name="Zhao H."/>
        </authorList>
    </citation>
    <scope>NUCLEOTIDE SEQUENCE [LARGE SCALE GENOMIC DNA]</scope>
    <source>
        <strain evidence="13">SD108</strain>
    </source>
</reference>
<dbReference type="EMBL" id="JQFK01000005">
    <property type="protein sequence ID" value="KGK39920.1"/>
    <property type="molecule type" value="Genomic_DNA"/>
</dbReference>
<evidence type="ECO:0000313" key="13">
    <source>
        <dbReference type="Proteomes" id="UP000029867"/>
    </source>
</evidence>
<dbReference type="GO" id="GO:0015031">
    <property type="term" value="P:protein transport"/>
    <property type="evidence" value="ECO:0007669"/>
    <property type="project" value="UniProtKB-KW"/>
</dbReference>
<feature type="compositionally biased region" description="Basic and acidic residues" evidence="9">
    <location>
        <begin position="299"/>
        <end position="308"/>
    </location>
</feature>
<dbReference type="PANTHER" id="PTHR46009">
    <property type="entry name" value="VACUOLAR PROTEIN SORTING-ASSOCIATED PROTEIN VTA1 HOMOLOG"/>
    <property type="match status" value="1"/>
</dbReference>
<dbReference type="Gene3D" id="1.20.5.420">
    <property type="entry name" value="Immunoglobulin FC, subunit C"/>
    <property type="match status" value="1"/>
</dbReference>
<dbReference type="VEuPathDB" id="FungiDB:C5L36_0A02080"/>
<dbReference type="Proteomes" id="UP000029867">
    <property type="component" value="Unassembled WGS sequence"/>
</dbReference>
<feature type="domain" description="Vta1/callose synthase N-terminal" evidence="10">
    <location>
        <begin position="18"/>
        <end position="170"/>
    </location>
</feature>
<organism evidence="12 13">
    <name type="scientific">Pichia kudriavzevii</name>
    <name type="common">Yeast</name>
    <name type="synonym">Issatchenkia orientalis</name>
    <dbReference type="NCBI Taxonomy" id="4909"/>
    <lineage>
        <taxon>Eukaryota</taxon>
        <taxon>Fungi</taxon>
        <taxon>Dikarya</taxon>
        <taxon>Ascomycota</taxon>
        <taxon>Saccharomycotina</taxon>
        <taxon>Pichiomycetes</taxon>
        <taxon>Pichiales</taxon>
        <taxon>Pichiaceae</taxon>
        <taxon>Pichia</taxon>
    </lineage>
</organism>
<keyword evidence="8" id="KW-0472">Membrane</keyword>
<dbReference type="InterPro" id="IPR044538">
    <property type="entry name" value="Vta1-like"/>
</dbReference>
<dbReference type="GO" id="GO:0005771">
    <property type="term" value="C:multivesicular body"/>
    <property type="evidence" value="ECO:0007669"/>
    <property type="project" value="TreeGrafter"/>
</dbReference>
<dbReference type="HOGENOM" id="CLU_679712_0_0_1"/>
<feature type="region of interest" description="Disordered" evidence="9">
    <location>
        <begin position="198"/>
        <end position="227"/>
    </location>
</feature>
<evidence type="ECO:0000256" key="3">
    <source>
        <dbReference type="ARBA" id="ARBA00007895"/>
    </source>
</evidence>
<evidence type="ECO:0000256" key="9">
    <source>
        <dbReference type="SAM" id="MobiDB-lite"/>
    </source>
</evidence>
<comment type="similarity">
    <text evidence="3">Belongs to the VTA1 family.</text>
</comment>
<evidence type="ECO:0000256" key="7">
    <source>
        <dbReference type="ARBA" id="ARBA00022927"/>
    </source>
</evidence>
<keyword evidence="6" id="KW-0967">Endosome</keyword>
<feature type="region of interest" description="Disordered" evidence="9">
    <location>
        <begin position="245"/>
        <end position="308"/>
    </location>
</feature>
<evidence type="ECO:0000256" key="4">
    <source>
        <dbReference type="ARBA" id="ARBA00022448"/>
    </source>
</evidence>
<dbReference type="GO" id="GO:0032511">
    <property type="term" value="P:late endosome to vacuole transport via multivesicular body sorting pathway"/>
    <property type="evidence" value="ECO:0007669"/>
    <property type="project" value="InterPro"/>
</dbReference>
<evidence type="ECO:0000259" key="10">
    <source>
        <dbReference type="Pfam" id="PF04652"/>
    </source>
</evidence>
<dbReference type="eggNOG" id="KOG0917">
    <property type="taxonomic scope" value="Eukaryota"/>
</dbReference>
<protein>
    <recommendedName>
        <fullName evidence="14">Vacuolar protein sorting-associated protein VTA1</fullName>
    </recommendedName>
</protein>
<evidence type="ECO:0000256" key="8">
    <source>
        <dbReference type="ARBA" id="ARBA00023136"/>
    </source>
</evidence>
<sequence length="357" mass="39998">MGDIPTLENVPAEAEKTIGPFIKRGREVATAQPLISYYCYLYAAQLILESKLHTQYTSVAEYIEVLLDTIEANRKSLEEGAPKLAEILLDKEKSFKLVLGFTLSIFNKCASEIDQHMCSKKTVQGFMAFLNFIEILKLWPEIYETKKDELQKQIKYAKYHSNRLLKSLKNGEDPNDYVTENDKEMLDQLLQEQFEGTQDGVQESPTDEIAPTLPEPPSNAPNNDIVLPTTPVLIKNHKNSLGLPAVPNESLSIQPASPDSTRVSHIPQLPPKPPKASSDDESPDISKISIKRTPGKSQLAKDGKVMSREEVEELWTKEDIISSAQKKAKYAISALNYEDIETAIKELQEALKLLKGE</sequence>
<evidence type="ECO:0000313" key="12">
    <source>
        <dbReference type="EMBL" id="KGK39920.1"/>
    </source>
</evidence>
<evidence type="ECO:0000256" key="2">
    <source>
        <dbReference type="ARBA" id="ARBA00004496"/>
    </source>
</evidence>
<accession>A0A099P4U0</accession>